<evidence type="ECO:0000313" key="3">
    <source>
        <dbReference type="Proteomes" id="UP000238937"/>
    </source>
</evidence>
<keyword evidence="3" id="KW-1185">Reference proteome</keyword>
<feature type="domain" description="Phosphodiester glycosidase" evidence="1">
    <location>
        <begin position="100"/>
        <end position="260"/>
    </location>
</feature>
<proteinExistence type="predicted"/>
<gene>
    <name evidence="2" type="ORF">C7B77_22895</name>
</gene>
<sequence length="263" mass="28644">MHDRSSFHSIWHSFRYILLLPFALLTGCIQPNQASSTFEESTVAPGIKMWTNAAKKTYVIEADLSKTTLRSISGAPTSAGKVGQMKFDEFWAQNSNNGALQVLINGTFFQTYNKPTGIAFGLKQDNRLITYGYGLNEFPGQTMTVAWSDGKIAIEPYSRSTFDGTMPNVVGALAPTAGKNANRALPRNFIGIKNPRADNIYSTVLLFISPAASQSEAEQTLQKFGAERIAMLDGGQSTGLIVGGKSMMQPKTRIPQTIGIFTK</sequence>
<dbReference type="RefSeq" id="WP_106310358.1">
    <property type="nucleotide sequence ID" value="NZ_PVWO01000403.1"/>
</dbReference>
<evidence type="ECO:0000313" key="2">
    <source>
        <dbReference type="EMBL" id="PSB50328.1"/>
    </source>
</evidence>
<reference evidence="2 3" key="1">
    <citation type="submission" date="2018-03" db="EMBL/GenBank/DDBJ databases">
        <title>The ancient ancestry and fast evolution of plastids.</title>
        <authorList>
            <person name="Moore K.R."/>
            <person name="Magnabosco C."/>
            <person name="Momper L."/>
            <person name="Gold D.A."/>
            <person name="Bosak T."/>
            <person name="Fournier G.P."/>
        </authorList>
    </citation>
    <scope>NUCLEOTIDE SEQUENCE [LARGE SCALE GENOMIC DNA]</scope>
    <source>
        <strain evidence="2 3">CCALA 037</strain>
    </source>
</reference>
<dbReference type="OrthoDB" id="573631at2"/>
<dbReference type="EMBL" id="PVWO01000403">
    <property type="protein sequence ID" value="PSB50328.1"/>
    <property type="molecule type" value="Genomic_DNA"/>
</dbReference>
<name>A0A2T1FZA5_9CYAN</name>
<dbReference type="InterPro" id="IPR018711">
    <property type="entry name" value="NAGPA"/>
</dbReference>
<dbReference type="PROSITE" id="PS51257">
    <property type="entry name" value="PROKAR_LIPOPROTEIN"/>
    <property type="match status" value="1"/>
</dbReference>
<dbReference type="AlphaFoldDB" id="A0A2T1FZA5"/>
<organism evidence="2 3">
    <name type="scientific">Chamaesiphon polymorphus CCALA 037</name>
    <dbReference type="NCBI Taxonomy" id="2107692"/>
    <lineage>
        <taxon>Bacteria</taxon>
        <taxon>Bacillati</taxon>
        <taxon>Cyanobacteriota</taxon>
        <taxon>Cyanophyceae</taxon>
        <taxon>Gomontiellales</taxon>
        <taxon>Chamaesiphonaceae</taxon>
        <taxon>Chamaesiphon</taxon>
    </lineage>
</organism>
<comment type="caution">
    <text evidence="2">The sequence shown here is derived from an EMBL/GenBank/DDBJ whole genome shotgun (WGS) entry which is preliminary data.</text>
</comment>
<accession>A0A2T1FZA5</accession>
<dbReference type="Proteomes" id="UP000238937">
    <property type="component" value="Unassembled WGS sequence"/>
</dbReference>
<dbReference type="Pfam" id="PF09992">
    <property type="entry name" value="NAGPA"/>
    <property type="match status" value="1"/>
</dbReference>
<protein>
    <recommendedName>
        <fullName evidence="1">Phosphodiester glycosidase domain-containing protein</fullName>
    </recommendedName>
</protein>
<evidence type="ECO:0000259" key="1">
    <source>
        <dbReference type="Pfam" id="PF09992"/>
    </source>
</evidence>